<dbReference type="CDD" id="cd07914">
    <property type="entry name" value="IGPD"/>
    <property type="match status" value="1"/>
</dbReference>
<evidence type="ECO:0000256" key="3">
    <source>
        <dbReference type="ARBA" id="ARBA00022605"/>
    </source>
</evidence>
<dbReference type="Gene3D" id="3.30.230.40">
    <property type="entry name" value="Imidazole glycerol phosphate dehydratase, domain 1"/>
    <property type="match status" value="2"/>
</dbReference>
<dbReference type="AlphaFoldDB" id="A0A2H1FGL0"/>
<gene>
    <name evidence="6 7" type="primary">hisB</name>
    <name evidence="7" type="ORF">NCS_11699</name>
</gene>
<comment type="pathway">
    <text evidence="1 6">Amino-acid biosynthesis; L-histidine biosynthesis; L-histidine from 5-phospho-alpha-D-ribose 1-diphosphate: step 6/9.</text>
</comment>
<dbReference type="InterPro" id="IPR038494">
    <property type="entry name" value="IGPD_sf"/>
</dbReference>
<dbReference type="FunFam" id="3.30.230.40:FF:000003">
    <property type="entry name" value="Imidazoleglycerol-phosphate dehydratase HisB"/>
    <property type="match status" value="1"/>
</dbReference>
<keyword evidence="5 6" id="KW-0456">Lyase</keyword>
<comment type="catalytic activity">
    <reaction evidence="6">
        <text>D-erythro-1-(imidazol-4-yl)glycerol 3-phosphate = 3-(imidazol-4-yl)-2-oxopropyl phosphate + H2O</text>
        <dbReference type="Rhea" id="RHEA:11040"/>
        <dbReference type="ChEBI" id="CHEBI:15377"/>
        <dbReference type="ChEBI" id="CHEBI:57766"/>
        <dbReference type="ChEBI" id="CHEBI:58278"/>
        <dbReference type="EC" id="4.2.1.19"/>
    </reaction>
</comment>
<dbReference type="HAMAP" id="MF_00076">
    <property type="entry name" value="HisB"/>
    <property type="match status" value="1"/>
</dbReference>
<accession>A0A2H1FGL0</accession>
<dbReference type="PANTHER" id="PTHR23133">
    <property type="entry name" value="IMIDAZOLEGLYCEROL-PHOSPHATE DEHYDRATASE HIS7"/>
    <property type="match status" value="1"/>
</dbReference>
<comment type="subcellular location">
    <subcellularLocation>
        <location evidence="6">Cytoplasm</location>
    </subcellularLocation>
</comment>
<dbReference type="RefSeq" id="WP_157927771.1">
    <property type="nucleotide sequence ID" value="NZ_LT841358.1"/>
</dbReference>
<dbReference type="PANTHER" id="PTHR23133:SF2">
    <property type="entry name" value="IMIDAZOLEGLYCEROL-PHOSPHATE DEHYDRATASE"/>
    <property type="match status" value="1"/>
</dbReference>
<dbReference type="InterPro" id="IPR020568">
    <property type="entry name" value="Ribosomal_Su5_D2-typ_SF"/>
</dbReference>
<comment type="similarity">
    <text evidence="6">Belongs to the imidazoleglycerol-phosphate dehydratase family.</text>
</comment>
<dbReference type="EMBL" id="LT841358">
    <property type="protein sequence ID" value="SMH71887.1"/>
    <property type="molecule type" value="Genomic_DNA"/>
</dbReference>
<evidence type="ECO:0000313" key="8">
    <source>
        <dbReference type="Proteomes" id="UP000230607"/>
    </source>
</evidence>
<dbReference type="InterPro" id="IPR000807">
    <property type="entry name" value="ImidazoleglycerolP_deHydtase"/>
</dbReference>
<dbReference type="Pfam" id="PF00475">
    <property type="entry name" value="IGPD"/>
    <property type="match status" value="1"/>
</dbReference>
<dbReference type="GO" id="GO:0004424">
    <property type="term" value="F:imidazoleglycerol-phosphate dehydratase activity"/>
    <property type="evidence" value="ECO:0007669"/>
    <property type="project" value="UniProtKB-UniRule"/>
</dbReference>
<dbReference type="EC" id="4.2.1.19" evidence="6"/>
<dbReference type="SUPFAM" id="SSF54211">
    <property type="entry name" value="Ribosomal protein S5 domain 2-like"/>
    <property type="match status" value="2"/>
</dbReference>
<dbReference type="GO" id="GO:0005737">
    <property type="term" value="C:cytoplasm"/>
    <property type="evidence" value="ECO:0007669"/>
    <property type="project" value="UniProtKB-SubCell"/>
</dbReference>
<proteinExistence type="inferred from homology"/>
<keyword evidence="6" id="KW-0963">Cytoplasm</keyword>
<dbReference type="FunFam" id="3.30.230.40:FF:000001">
    <property type="entry name" value="Imidazoleglycerol-phosphate dehydratase HisB"/>
    <property type="match status" value="1"/>
</dbReference>
<evidence type="ECO:0000256" key="5">
    <source>
        <dbReference type="ARBA" id="ARBA00023239"/>
    </source>
</evidence>
<evidence type="ECO:0000256" key="2">
    <source>
        <dbReference type="ARBA" id="ARBA00016664"/>
    </source>
</evidence>
<protein>
    <recommendedName>
        <fullName evidence="2 6">Imidazoleglycerol-phosphate dehydratase</fullName>
        <shortName evidence="6">IGPD</shortName>
        <ecNumber evidence="6">4.2.1.19</ecNumber>
    </recommendedName>
</protein>
<name>A0A2H1FGL0_9ARCH</name>
<keyword evidence="3 6" id="KW-0028">Amino-acid biosynthesis</keyword>
<sequence length="195" mass="21647">MKSRKSHINRKTKETEVLVEVNLDGTGMISIKTGLPFLDHLVTSLSKHAMLDLKLSAKSMDGIDHHLIEDTAIALGNAMDKSLGDRTGIVRFGYASVPMDESLADASLDLIKRQYQRIDLSIKRNQIEGISKEDLEHFFRSLAQNLNICMHVSVKYGDNDHHKIEAAIKAFAVAWRTAAGYDNKQKGIPSTKGAM</sequence>
<evidence type="ECO:0000256" key="6">
    <source>
        <dbReference type="HAMAP-Rule" id="MF_00076"/>
    </source>
</evidence>
<dbReference type="GO" id="GO:0000105">
    <property type="term" value="P:L-histidine biosynthetic process"/>
    <property type="evidence" value="ECO:0007669"/>
    <property type="project" value="UniProtKB-UniRule"/>
</dbReference>
<keyword evidence="8" id="KW-1185">Reference proteome</keyword>
<dbReference type="Proteomes" id="UP000230607">
    <property type="component" value="Chromosome 1"/>
</dbReference>
<organism evidence="7 8">
    <name type="scientific">Candidatus Nitrosotalea okcheonensis</name>
    <dbReference type="NCBI Taxonomy" id="1903276"/>
    <lineage>
        <taxon>Archaea</taxon>
        <taxon>Nitrososphaerota</taxon>
        <taxon>Nitrososphaeria</taxon>
        <taxon>Nitrosotaleales</taxon>
        <taxon>Nitrosotaleaceae</taxon>
        <taxon>Nitrosotalea</taxon>
    </lineage>
</organism>
<keyword evidence="4 6" id="KW-0368">Histidine biosynthesis</keyword>
<evidence type="ECO:0000256" key="1">
    <source>
        <dbReference type="ARBA" id="ARBA00005047"/>
    </source>
</evidence>
<dbReference type="UniPathway" id="UPA00031">
    <property type="reaction ID" value="UER00011"/>
</dbReference>
<evidence type="ECO:0000256" key="4">
    <source>
        <dbReference type="ARBA" id="ARBA00023102"/>
    </source>
</evidence>
<reference evidence="8" key="1">
    <citation type="submission" date="2017-03" db="EMBL/GenBank/DDBJ databases">
        <authorList>
            <person name="Herbold C."/>
        </authorList>
    </citation>
    <scope>NUCLEOTIDE SEQUENCE [LARGE SCALE GENOMIC DNA]</scope>
</reference>
<dbReference type="OrthoDB" id="103579at2157"/>
<evidence type="ECO:0000313" key="7">
    <source>
        <dbReference type="EMBL" id="SMH71887.1"/>
    </source>
</evidence>